<evidence type="ECO:0000256" key="7">
    <source>
        <dbReference type="SAM" id="MobiDB-lite"/>
    </source>
</evidence>
<dbReference type="InterPro" id="IPR005112">
    <property type="entry name" value="dDENN_dom"/>
</dbReference>
<feature type="domain" description="UDENN" evidence="9">
    <location>
        <begin position="51"/>
        <end position="594"/>
    </location>
</feature>
<dbReference type="GO" id="GO:0016020">
    <property type="term" value="C:membrane"/>
    <property type="evidence" value="ECO:0007669"/>
    <property type="project" value="UniProtKB-SubCell"/>
</dbReference>
<evidence type="ECO:0000259" key="9">
    <source>
        <dbReference type="PROSITE" id="PS50211"/>
    </source>
</evidence>
<evidence type="ECO:0000256" key="6">
    <source>
        <dbReference type="PROSITE-ProRule" id="PRU00152"/>
    </source>
</evidence>
<dbReference type="Proteomes" id="UP000314986">
    <property type="component" value="Unassembled WGS sequence"/>
</dbReference>
<evidence type="ECO:0000313" key="11">
    <source>
        <dbReference type="Ensembl" id="ENSCMIP00000001748.1"/>
    </source>
</evidence>
<keyword evidence="4" id="KW-0677">Repeat</keyword>
<comment type="caution">
    <text evidence="6">Lacks conserved residue(s) required for the propagation of feature annotation.</text>
</comment>
<comment type="subcellular location">
    <subcellularLocation>
        <location evidence="1">Membrane</location>
    </subcellularLocation>
</comment>
<dbReference type="Gene3D" id="3.30.450.200">
    <property type="match status" value="1"/>
</dbReference>
<dbReference type="Pfam" id="PF02141">
    <property type="entry name" value="DENN"/>
    <property type="match status" value="1"/>
</dbReference>
<feature type="region of interest" description="Disordered" evidence="7">
    <location>
        <begin position="1129"/>
        <end position="1163"/>
    </location>
</feature>
<evidence type="ECO:0000256" key="3">
    <source>
        <dbReference type="ARBA" id="ARBA00022658"/>
    </source>
</evidence>
<keyword evidence="3" id="KW-0344">Guanine-nucleotide releasing factor</keyword>
<dbReference type="FunCoup" id="A0A4W3GEI4">
    <property type="interactions" value="332"/>
</dbReference>
<dbReference type="PROSITE" id="PS50826">
    <property type="entry name" value="RUN"/>
    <property type="match status" value="2"/>
</dbReference>
<feature type="compositionally biased region" description="Polar residues" evidence="7">
    <location>
        <begin position="704"/>
        <end position="718"/>
    </location>
</feature>
<dbReference type="InterPro" id="IPR001194">
    <property type="entry name" value="cDENN_dom"/>
</dbReference>
<dbReference type="Gene3D" id="2.60.60.20">
    <property type="entry name" value="PLAT/LH2 domain"/>
    <property type="match status" value="1"/>
</dbReference>
<reference evidence="12" key="1">
    <citation type="journal article" date="2006" name="Science">
        <title>Ancient noncoding elements conserved in the human genome.</title>
        <authorList>
            <person name="Venkatesh B."/>
            <person name="Kirkness E.F."/>
            <person name="Loh Y.H."/>
            <person name="Halpern A.L."/>
            <person name="Lee A.P."/>
            <person name="Johnson J."/>
            <person name="Dandona N."/>
            <person name="Viswanathan L.D."/>
            <person name="Tay A."/>
            <person name="Venter J.C."/>
            <person name="Strausberg R.L."/>
            <person name="Brenner S."/>
        </authorList>
    </citation>
    <scope>NUCLEOTIDE SEQUENCE [LARGE SCALE GENOMIC DNA]</scope>
</reference>
<dbReference type="InterPro" id="IPR005113">
    <property type="entry name" value="uDENN_dom"/>
</dbReference>
<dbReference type="InParanoid" id="A0A4W3GEI4"/>
<dbReference type="SUPFAM" id="SSF140741">
    <property type="entry name" value="RUN domain-like"/>
    <property type="match status" value="2"/>
</dbReference>
<gene>
    <name evidence="11" type="primary">dennd5b</name>
</gene>
<dbReference type="FunFam" id="1.20.58.900:FF:000007">
    <property type="entry name" value="DENN domain-containing protein 5B"/>
    <property type="match status" value="1"/>
</dbReference>
<dbReference type="SMART" id="SM00800">
    <property type="entry name" value="uDENN"/>
    <property type="match status" value="1"/>
</dbReference>
<feature type="domain" description="RUN" evidence="10">
    <location>
        <begin position="1193"/>
        <end position="1344"/>
    </location>
</feature>
<dbReference type="InterPro" id="IPR047278">
    <property type="entry name" value="DEN5A/B"/>
</dbReference>
<dbReference type="FunFam" id="2.60.60.20:FF:000001">
    <property type="entry name" value="DENN domain containing 5B"/>
    <property type="match status" value="1"/>
</dbReference>
<dbReference type="InterPro" id="IPR037516">
    <property type="entry name" value="Tripartite_DENN"/>
</dbReference>
<reference evidence="12" key="2">
    <citation type="journal article" date="2007" name="PLoS Biol.">
        <title>Survey sequencing and comparative analysis of the elephant shark (Callorhinchus milii) genome.</title>
        <authorList>
            <person name="Venkatesh B."/>
            <person name="Kirkness E.F."/>
            <person name="Loh Y.H."/>
            <person name="Halpern A.L."/>
            <person name="Lee A.P."/>
            <person name="Johnson J."/>
            <person name="Dandona N."/>
            <person name="Viswanathan L.D."/>
            <person name="Tay A."/>
            <person name="Venter J.C."/>
            <person name="Strausberg R.L."/>
            <person name="Brenner S."/>
        </authorList>
    </citation>
    <scope>NUCLEOTIDE SEQUENCE [LARGE SCALE GENOMIC DNA]</scope>
</reference>
<dbReference type="OMA" id="LYQMHHA"/>
<dbReference type="FunFam" id="1.20.58.900:FF:000003">
    <property type="entry name" value="DENN domain containing 5A"/>
    <property type="match status" value="1"/>
</dbReference>
<dbReference type="Gene3D" id="3.40.50.11500">
    <property type="match status" value="1"/>
</dbReference>
<dbReference type="Gene3D" id="1.20.58.900">
    <property type="match status" value="3"/>
</dbReference>
<dbReference type="CDD" id="cd01757">
    <property type="entry name" value="PLAT_RAB6IP1"/>
    <property type="match status" value="1"/>
</dbReference>
<dbReference type="InterPro" id="IPR047277">
    <property type="entry name" value="PLAT_RAB6IP1"/>
</dbReference>
<organism evidence="11 12">
    <name type="scientific">Callorhinchus milii</name>
    <name type="common">Ghost shark</name>
    <dbReference type="NCBI Taxonomy" id="7868"/>
    <lineage>
        <taxon>Eukaryota</taxon>
        <taxon>Metazoa</taxon>
        <taxon>Chordata</taxon>
        <taxon>Craniata</taxon>
        <taxon>Vertebrata</taxon>
        <taxon>Chondrichthyes</taxon>
        <taxon>Holocephali</taxon>
        <taxon>Chimaeriformes</taxon>
        <taxon>Callorhinchidae</taxon>
        <taxon>Callorhinchus</taxon>
    </lineage>
</organism>
<dbReference type="Pfam" id="PF03455">
    <property type="entry name" value="dDENN"/>
    <property type="match status" value="1"/>
</dbReference>
<reference evidence="11" key="5">
    <citation type="submission" date="2025-09" db="UniProtKB">
        <authorList>
            <consortium name="Ensembl"/>
        </authorList>
    </citation>
    <scope>IDENTIFICATION</scope>
</reference>
<dbReference type="PROSITE" id="PS50095">
    <property type="entry name" value="PLAT"/>
    <property type="match status" value="1"/>
</dbReference>
<evidence type="ECO:0000259" key="8">
    <source>
        <dbReference type="PROSITE" id="PS50095"/>
    </source>
</evidence>
<proteinExistence type="inferred from homology"/>
<dbReference type="PROSITE" id="PS50211">
    <property type="entry name" value="DENN"/>
    <property type="match status" value="1"/>
</dbReference>
<name>A0A4W3GEI4_CALMI</name>
<dbReference type="Pfam" id="PF02759">
    <property type="entry name" value="RUN"/>
    <property type="match status" value="2"/>
</dbReference>
<dbReference type="GO" id="GO:0005085">
    <property type="term" value="F:guanyl-nucleotide exchange factor activity"/>
    <property type="evidence" value="ECO:0007669"/>
    <property type="project" value="UniProtKB-KW"/>
</dbReference>
<dbReference type="InterPro" id="IPR004012">
    <property type="entry name" value="Run_dom"/>
</dbReference>
<feature type="region of interest" description="Disordered" evidence="7">
    <location>
        <begin position="704"/>
        <end position="726"/>
    </location>
</feature>
<keyword evidence="12" id="KW-1185">Reference proteome</keyword>
<reference evidence="12" key="3">
    <citation type="journal article" date="2014" name="Nature">
        <title>Elephant shark genome provides unique insights into gnathostome evolution.</title>
        <authorList>
            <consortium name="International Elephant Shark Genome Sequencing Consortium"/>
            <person name="Venkatesh B."/>
            <person name="Lee A.P."/>
            <person name="Ravi V."/>
            <person name="Maurya A.K."/>
            <person name="Lian M.M."/>
            <person name="Swann J.B."/>
            <person name="Ohta Y."/>
            <person name="Flajnik M.F."/>
            <person name="Sutoh Y."/>
            <person name="Kasahara M."/>
            <person name="Hoon S."/>
            <person name="Gangu V."/>
            <person name="Roy S.W."/>
            <person name="Irimia M."/>
            <person name="Korzh V."/>
            <person name="Kondrychyn I."/>
            <person name="Lim Z.W."/>
            <person name="Tay B.H."/>
            <person name="Tohari S."/>
            <person name="Kong K.W."/>
            <person name="Ho S."/>
            <person name="Lorente-Galdos B."/>
            <person name="Quilez J."/>
            <person name="Marques-Bonet T."/>
            <person name="Raney B.J."/>
            <person name="Ingham P.W."/>
            <person name="Tay A."/>
            <person name="Hillier L.W."/>
            <person name="Minx P."/>
            <person name="Boehm T."/>
            <person name="Wilson R.K."/>
            <person name="Brenner S."/>
            <person name="Warren W.C."/>
        </authorList>
    </citation>
    <scope>NUCLEOTIDE SEQUENCE [LARGE SCALE GENOMIC DNA]</scope>
</reference>
<dbReference type="InterPro" id="IPR037213">
    <property type="entry name" value="Run_dom_sf"/>
</dbReference>
<dbReference type="GeneTree" id="ENSGT00940000153678"/>
<feature type="domain" description="PLAT" evidence="8">
    <location>
        <begin position="1011"/>
        <end position="1119"/>
    </location>
</feature>
<dbReference type="InterPro" id="IPR036392">
    <property type="entry name" value="PLAT/LH2_dom_sf"/>
</dbReference>
<comment type="similarity">
    <text evidence="2">Belongs to the RAB6IP1 family.</text>
</comment>
<evidence type="ECO:0000256" key="1">
    <source>
        <dbReference type="ARBA" id="ARBA00004370"/>
    </source>
</evidence>
<accession>A0A4W3GEI4</accession>
<dbReference type="STRING" id="7868.ENSCMIP00000001748"/>
<dbReference type="InterPro" id="IPR047293">
    <property type="entry name" value="RUN1_DENND5B"/>
</dbReference>
<dbReference type="Pfam" id="PF03456">
    <property type="entry name" value="uDENN"/>
    <property type="match status" value="1"/>
</dbReference>
<feature type="compositionally biased region" description="Polar residues" evidence="7">
    <location>
        <begin position="1134"/>
        <end position="1154"/>
    </location>
</feature>
<dbReference type="PANTHER" id="PTHR46070:SF3">
    <property type="entry name" value="DENN DOMAIN-CONTAINING PROTEIN 5B"/>
    <property type="match status" value="1"/>
</dbReference>
<evidence type="ECO:0000256" key="2">
    <source>
        <dbReference type="ARBA" id="ARBA00006664"/>
    </source>
</evidence>
<evidence type="ECO:0000313" key="12">
    <source>
        <dbReference type="Proteomes" id="UP000314986"/>
    </source>
</evidence>
<dbReference type="Ensembl" id="ENSCMIT00000001819.1">
    <property type="protein sequence ID" value="ENSCMIP00000001748.1"/>
    <property type="gene ID" value="ENSCMIG00000000649.1"/>
</dbReference>
<evidence type="ECO:0000256" key="5">
    <source>
        <dbReference type="ARBA" id="ARBA00023136"/>
    </source>
</evidence>
<evidence type="ECO:0000256" key="4">
    <source>
        <dbReference type="ARBA" id="ARBA00022737"/>
    </source>
</evidence>
<dbReference type="InterPro" id="IPR043153">
    <property type="entry name" value="DENN_C"/>
</dbReference>
<feature type="domain" description="RUN" evidence="10">
    <location>
        <begin position="847"/>
        <end position="1007"/>
    </location>
</feature>
<reference evidence="11" key="4">
    <citation type="submission" date="2025-08" db="UniProtKB">
        <authorList>
            <consortium name="Ensembl"/>
        </authorList>
    </citation>
    <scope>IDENTIFICATION</scope>
</reference>
<dbReference type="Pfam" id="PF01477">
    <property type="entry name" value="PLAT"/>
    <property type="match status" value="1"/>
</dbReference>
<dbReference type="CDD" id="cd17691">
    <property type="entry name" value="RUN1_DENND5B"/>
    <property type="match status" value="1"/>
</dbReference>
<dbReference type="GO" id="GO:0031267">
    <property type="term" value="F:small GTPase binding"/>
    <property type="evidence" value="ECO:0007669"/>
    <property type="project" value="InterPro"/>
</dbReference>
<protein>
    <submittedName>
        <fullName evidence="11">DENN/MADD domain containing 5B</fullName>
    </submittedName>
</protein>
<dbReference type="SUPFAM" id="SSF49723">
    <property type="entry name" value="Lipase/lipooxygenase domain (PLAT/LH2 domain)"/>
    <property type="match status" value="1"/>
</dbReference>
<dbReference type="InterPro" id="IPR001024">
    <property type="entry name" value="PLAT/LH2_dom"/>
</dbReference>
<sequence length="1349" mass="154092">MTGSATSCRFADYFAVGGIDTDSGLEPDELSALYEWLAAERHSRKQDPARSTKHSENFEQSPLRRTFKSKVLAHYPQNVEWNPFDQDAVNMLCMPKGLSFRTQAENRDPQFHSFIITREDGSRTYGFVLTFYEEVTCKQICSAMQTLYQMHNVEQCSSIYASSSCSMDSLASSLDEGDTTSLAKLQRYNSYDINRDTLYVSKCICLISPLPFMQASRKCLTQLYKAVASQKPPPLPLESYIHNILYEVPLPPPGRSLKFSGVCGPVVCQRPGLNELPLFDFPLREALELLGLENLVQLFTCVLLEMQILLYSQDYQRLMTVAEGITTLLFPFQWQHVYVPILPASLLHFLDAPVPYLMGLQSKEPNDRSKLELPQEANLCFVDIDNHFIELPEDFPQFPNKLEFIQEISEVLLQFGIPPEGNLHCSESATQLKNLVLDDLANDKKNGNLTSETINMYQFLEGNETLARLRALAKRTGVTVDKVEISRPVAAERVKDTKWQCPEEDVLDYRLNVQLREVFANRFTRMFADYEAFVIQPAQDMESWLTNREQMQNFDKASFLCDQPEPSLPFLSHFIETQMFATFIDNKIMSLWEEKDPLLRVFDSRIEKLRMYNVRIPTLRTSNYQKCTVLKEAGECRLTSIDILVPEAHVLSSEDQGQTESIEQRLVKIDHTAIHPHLLDMKIGQGKYEQGFFPKLQSDVLASGPTNNNRWANRSATAQRRKDRLRQHSEHLGLDNDLKEPRQVLLLQQNSMVFWEWDQGPPPPTRPPKKSFSECSLKYIQEARSFGKSLRQPKLSDLSPAVIAQTNWKFVEGLLKECRMKTKRMLVEKMGHEAVELGHGEANITGLEENTLIASLCDLLERIWSHGLQVKQGKSALWSHLLHFQESEEKREGVIESPGGNGLERRRSETGLNLPCLRVSLIQDMRHAQNMSEIKTDVGRARAWIRLSLEKKVLSQHLKQLMFNHSLIKKLYKRYAFLRCEEEKEQFLYHLLSLNAVDYFCFTSVFTTIMIPYRAVIIPIKKLSNSITTSNPWICVSGELGDTGVMQILKNILEMAFECQNLGKLTTVQIGHDNAGFLAKWLVDCVMVRNEITGHTYKFPCGRWLGKGVDDGSLERILVGELLTPVVEEDLSKQSRTPPQQRSPTTARRLSVTSLAGKATKPNSGQIQEAIGESINNIVKHFHKPEKERGSLTVLLCGENGLVSALEHVFHHSFKSARLFQKNVFIWDFIEKAVLYFETTEEDEELREDLLQLKASWRTFCQYVNAINSAPRNIGKDGKLQLLLCLGARDHLLAQWFPLLSECPVTSRMYEEGALLRDHMMVNSVIRVLQTLQEFNITLEASLVKGIEL</sequence>
<evidence type="ECO:0000259" key="10">
    <source>
        <dbReference type="PROSITE" id="PS50826"/>
    </source>
</evidence>
<keyword evidence="5" id="KW-0472">Membrane</keyword>
<dbReference type="PANTHER" id="PTHR46070">
    <property type="entry name" value="PINSTRIPE, ISOFORM A"/>
    <property type="match status" value="1"/>
</dbReference>
<dbReference type="SMART" id="SM00593">
    <property type="entry name" value="RUN"/>
    <property type="match status" value="2"/>
</dbReference>
<dbReference type="SMART" id="SM00799">
    <property type="entry name" value="DENN"/>
    <property type="match status" value="1"/>
</dbReference>
<dbReference type="SMART" id="SM00801">
    <property type="entry name" value="dDENN"/>
    <property type="match status" value="1"/>
</dbReference>